<evidence type="ECO:0000256" key="1">
    <source>
        <dbReference type="SAM" id="MobiDB-lite"/>
    </source>
</evidence>
<proteinExistence type="predicted"/>
<dbReference type="Proteomes" id="UP000215453">
    <property type="component" value="Chromosome 1"/>
</dbReference>
<dbReference type="AlphaFoldDB" id="A0A1Y6L8C1"/>
<dbReference type="Pfam" id="PF22936">
    <property type="entry name" value="Pol_BBD"/>
    <property type="match status" value="1"/>
</dbReference>
<reference evidence="3 4" key="1">
    <citation type="submission" date="2016-10" db="EMBL/GenBank/DDBJ databases">
        <authorList>
            <person name="Varghese N."/>
        </authorList>
    </citation>
    <scope>NUCLEOTIDE SEQUENCE [LARGE SCALE GENOMIC DNA]</scope>
</reference>
<name>A0A1Y6L8C1_ZYMTR</name>
<dbReference type="PANTHER" id="PTHR40628">
    <property type="entry name" value="CHROMO DOMAIN-CONTAINING PROTEIN"/>
    <property type="match status" value="1"/>
</dbReference>
<evidence type="ECO:0000313" key="4">
    <source>
        <dbReference type="Proteomes" id="UP000215453"/>
    </source>
</evidence>
<evidence type="ECO:0000259" key="2">
    <source>
        <dbReference type="Pfam" id="PF22936"/>
    </source>
</evidence>
<accession>A0A1Y6L8C1</accession>
<feature type="domain" description="Retrovirus-related Pol polyprotein from transposon TNT 1-94-like beta-barrel" evidence="2">
    <location>
        <begin position="12"/>
        <end position="88"/>
    </location>
</feature>
<organism evidence="3 4">
    <name type="scientific">Zymoseptoria tritici ST99CH_1A5</name>
    <dbReference type="NCBI Taxonomy" id="1276529"/>
    <lineage>
        <taxon>Eukaryota</taxon>
        <taxon>Fungi</taxon>
        <taxon>Dikarya</taxon>
        <taxon>Ascomycota</taxon>
        <taxon>Pezizomycotina</taxon>
        <taxon>Dothideomycetes</taxon>
        <taxon>Dothideomycetidae</taxon>
        <taxon>Mycosphaerellales</taxon>
        <taxon>Mycosphaerellaceae</taxon>
        <taxon>Zymoseptoria</taxon>
    </lineage>
</organism>
<feature type="compositionally biased region" description="Polar residues" evidence="1">
    <location>
        <begin position="406"/>
        <end position="426"/>
    </location>
</feature>
<feature type="region of interest" description="Disordered" evidence="1">
    <location>
        <begin position="292"/>
        <end position="311"/>
    </location>
</feature>
<sequence length="561" mass="64173">MAPRGSAYNTDWILSNSSNIHVANHRDWFTEFHKLESHIAVFPHAPATTEVCGIGTVVLETRTRRKCKTITLENVLYVPSYMCNIFAFREENAYQVGLLEKKSITTRAGQVVGLVIDGPLQKLLLKRQRKTQTSLDSDGTYYIHASWPSRDTYVEPQEYRPAPAPARVKARKISVPPLTTAQRRFVREHFGSEFKFLIMYGLKIHICKQRAEGRAILKAIMAADDGDSGEGSNNNNDSEHVLLRPLTTAEKEFLKRHYRGEFRFLRIHGLRIHDRKQRAEGREILRTIMAADDDTTEDEDEDRSCISDSDDGSEYPGYLIARDFRDDPMSHVADVYFSSEQLDWIETNWRHSAGFMRSHGLRPYDAADCVEAVDYVNSLMELGQSDVVLESQQSARTEQGLDLLTRQDSTPAMTSTNPENESSSLPRLTDAEKKFLKDYDGEFKFLRCYQLKITDEEERAEGRAILKAIMAQENELEWQHDARALAELEEDPTSHIADWHFGYDHLEWMAKHYRHSGGFMVAQGLKPDDELECEKGYWCRGGFDGEVILPGGRRGMLSMDK</sequence>
<protein>
    <recommendedName>
        <fullName evidence="2">Retrovirus-related Pol polyprotein from transposon TNT 1-94-like beta-barrel domain-containing protein</fullName>
    </recommendedName>
</protein>
<gene>
    <name evidence="3" type="ORF">ZT1A5_G2141</name>
</gene>
<dbReference type="PANTHER" id="PTHR40628:SF1">
    <property type="entry name" value="CHROMO DOMAIN-CONTAINING PROTEIN"/>
    <property type="match status" value="1"/>
</dbReference>
<evidence type="ECO:0000313" key="3">
    <source>
        <dbReference type="EMBL" id="SMY20706.1"/>
    </source>
</evidence>
<dbReference type="EMBL" id="LT882676">
    <property type="protein sequence ID" value="SMY20706.1"/>
    <property type="molecule type" value="Genomic_DNA"/>
</dbReference>
<feature type="region of interest" description="Disordered" evidence="1">
    <location>
        <begin position="391"/>
        <end position="427"/>
    </location>
</feature>
<dbReference type="InterPro" id="IPR054722">
    <property type="entry name" value="PolX-like_BBD"/>
</dbReference>